<dbReference type="AlphaFoldDB" id="A0A6N2WFE8"/>
<proteinExistence type="predicted"/>
<dbReference type="CDD" id="cd00093">
    <property type="entry name" value="HTH_XRE"/>
    <property type="match status" value="1"/>
</dbReference>
<organism evidence="2">
    <name type="scientific">Anaerostipes caccae</name>
    <dbReference type="NCBI Taxonomy" id="105841"/>
    <lineage>
        <taxon>Bacteria</taxon>
        <taxon>Bacillati</taxon>
        <taxon>Bacillota</taxon>
        <taxon>Clostridia</taxon>
        <taxon>Lachnospirales</taxon>
        <taxon>Lachnospiraceae</taxon>
        <taxon>Anaerostipes</taxon>
    </lineage>
</organism>
<reference evidence="2" key="1">
    <citation type="submission" date="2019-11" db="EMBL/GenBank/DDBJ databases">
        <authorList>
            <person name="Feng L."/>
        </authorList>
    </citation>
    <scope>NUCLEOTIDE SEQUENCE</scope>
    <source>
        <strain evidence="2">AcaccaeLFYP115</strain>
    </source>
</reference>
<dbReference type="InterPro" id="IPR025051">
    <property type="entry name" value="DUF3990"/>
</dbReference>
<feature type="domain" description="HTH cro/C1-type" evidence="1">
    <location>
        <begin position="7"/>
        <end position="44"/>
    </location>
</feature>
<sequence length="282" mass="32014">MKSSDIIKEIRSLLNMSQSELADKIGVSFATVNRWEKGRCEPSQIAVNAIKNLCAESNIDFSQFEGNRVITTDEIVTLYHGSKSGIRGAIAPVSRDRCDFGKGFYMGTDRTQPLTLICNYPDAKIYTLSVDLSDLKILDIEVGLDWAFLIAYNRGKMESVKHSKIYDRFAGLNREYDMIIGYIANDRMFVVLDRFFNGEITDLALINSLSALKLGKQYVALTEKACRNIKILGEQKLSESDREKLKRESETKRSKGIALAEEICRKYRREGRFFDEILKAGE</sequence>
<dbReference type="SMART" id="SM00530">
    <property type="entry name" value="HTH_XRE"/>
    <property type="match status" value="1"/>
</dbReference>
<dbReference type="Gene3D" id="1.10.260.40">
    <property type="entry name" value="lambda repressor-like DNA-binding domains"/>
    <property type="match status" value="1"/>
</dbReference>
<name>A0A6N2WFE8_9FIRM</name>
<dbReference type="InterPro" id="IPR001387">
    <property type="entry name" value="Cro/C1-type_HTH"/>
</dbReference>
<dbReference type="Pfam" id="PF13151">
    <property type="entry name" value="DUF3990"/>
    <property type="match status" value="1"/>
</dbReference>
<gene>
    <name evidence="2" type="ORF">ACLFYP115_03281</name>
</gene>
<dbReference type="Pfam" id="PF01381">
    <property type="entry name" value="HTH_3"/>
    <property type="match status" value="1"/>
</dbReference>
<dbReference type="EMBL" id="CACRSQ010000010">
    <property type="protein sequence ID" value="VYT40587.1"/>
    <property type="molecule type" value="Genomic_DNA"/>
</dbReference>
<dbReference type="RefSeq" id="WP_006568290.1">
    <property type="nucleotide sequence ID" value="NZ_BAABZP010000001.1"/>
</dbReference>
<evidence type="ECO:0000259" key="1">
    <source>
        <dbReference type="PROSITE" id="PS50943"/>
    </source>
</evidence>
<accession>A0A6N2WFE8</accession>
<protein>
    <submittedName>
        <fullName evidence="2">Helix-turn-helix domain protein</fullName>
    </submittedName>
</protein>
<dbReference type="InterPro" id="IPR010982">
    <property type="entry name" value="Lambda_DNA-bd_dom_sf"/>
</dbReference>
<dbReference type="PROSITE" id="PS50943">
    <property type="entry name" value="HTH_CROC1"/>
    <property type="match status" value="1"/>
</dbReference>
<evidence type="ECO:0000313" key="2">
    <source>
        <dbReference type="EMBL" id="VYT40587.1"/>
    </source>
</evidence>
<dbReference type="GO" id="GO:0003677">
    <property type="term" value="F:DNA binding"/>
    <property type="evidence" value="ECO:0007669"/>
    <property type="project" value="InterPro"/>
</dbReference>
<dbReference type="SUPFAM" id="SSF47413">
    <property type="entry name" value="lambda repressor-like DNA-binding domains"/>
    <property type="match status" value="1"/>
</dbReference>